<comment type="caution">
    <text evidence="4">The sequence shown here is derived from an EMBL/GenBank/DDBJ whole genome shotgun (WGS) entry which is preliminary data.</text>
</comment>
<keyword evidence="5" id="KW-1185">Reference proteome</keyword>
<name>A0ABQ7EPY6_BRACR</name>
<evidence type="ECO:0000313" key="4">
    <source>
        <dbReference type="EMBL" id="KAF3605783.1"/>
    </source>
</evidence>
<dbReference type="PANTHER" id="PTHR31673">
    <property type="entry name" value="PROTEIN COBRA"/>
    <property type="match status" value="1"/>
</dbReference>
<dbReference type="Proteomes" id="UP000266723">
    <property type="component" value="Unassembled WGS sequence"/>
</dbReference>
<dbReference type="Pfam" id="PF04833">
    <property type="entry name" value="COBRA"/>
    <property type="match status" value="1"/>
</dbReference>
<proteinExistence type="inferred from homology"/>
<evidence type="ECO:0000313" key="5">
    <source>
        <dbReference type="Proteomes" id="UP000266723"/>
    </source>
</evidence>
<accession>A0ABQ7EPY6</accession>
<keyword evidence="3" id="KW-0325">Glycoprotein</keyword>
<protein>
    <recommendedName>
        <fullName evidence="6">COBRA-like protein</fullName>
    </recommendedName>
</protein>
<keyword evidence="2" id="KW-0732">Signal</keyword>
<dbReference type="EMBL" id="QGKV02000297">
    <property type="protein sequence ID" value="KAF3605783.1"/>
    <property type="molecule type" value="Genomic_DNA"/>
</dbReference>
<dbReference type="InterPro" id="IPR006918">
    <property type="entry name" value="COBRA_pln"/>
</dbReference>
<organism evidence="4 5">
    <name type="scientific">Brassica cretica</name>
    <name type="common">Mustard</name>
    <dbReference type="NCBI Taxonomy" id="69181"/>
    <lineage>
        <taxon>Eukaryota</taxon>
        <taxon>Viridiplantae</taxon>
        <taxon>Streptophyta</taxon>
        <taxon>Embryophyta</taxon>
        <taxon>Tracheophyta</taxon>
        <taxon>Spermatophyta</taxon>
        <taxon>Magnoliopsida</taxon>
        <taxon>eudicotyledons</taxon>
        <taxon>Gunneridae</taxon>
        <taxon>Pentapetalae</taxon>
        <taxon>rosids</taxon>
        <taxon>malvids</taxon>
        <taxon>Brassicales</taxon>
        <taxon>Brassicaceae</taxon>
        <taxon>Brassiceae</taxon>
        <taxon>Brassica</taxon>
    </lineage>
</organism>
<gene>
    <name evidence="4" type="ORF">DY000_02046446</name>
</gene>
<reference evidence="4 5" key="1">
    <citation type="journal article" date="2020" name="BMC Genomics">
        <title>Intraspecific diversification of the crop wild relative Brassica cretica Lam. using demographic model selection.</title>
        <authorList>
            <person name="Kioukis A."/>
            <person name="Michalopoulou V.A."/>
            <person name="Briers L."/>
            <person name="Pirintsos S."/>
            <person name="Studholme D.J."/>
            <person name="Pavlidis P."/>
            <person name="Sarris P.F."/>
        </authorList>
    </citation>
    <scope>NUCLEOTIDE SEQUENCE [LARGE SCALE GENOMIC DNA]</scope>
    <source>
        <strain evidence="5">cv. PFS-1207/04</strain>
    </source>
</reference>
<comment type="similarity">
    <text evidence="1">Belongs to the COBRA family.</text>
</comment>
<evidence type="ECO:0008006" key="6">
    <source>
        <dbReference type="Google" id="ProtNLM"/>
    </source>
</evidence>
<evidence type="ECO:0000256" key="2">
    <source>
        <dbReference type="ARBA" id="ARBA00022729"/>
    </source>
</evidence>
<dbReference type="PANTHER" id="PTHR31673:SF62">
    <property type="entry name" value="COBRA-LIKE PROTEIN 2"/>
    <property type="match status" value="1"/>
</dbReference>
<evidence type="ECO:0000256" key="3">
    <source>
        <dbReference type="ARBA" id="ARBA00023180"/>
    </source>
</evidence>
<evidence type="ECO:0000256" key="1">
    <source>
        <dbReference type="ARBA" id="ARBA00005507"/>
    </source>
</evidence>
<sequence>MERGCYQGDRHGDRHVGDFHLEEDQSPQHHPLHRHDRAYDALDPAGNITIKWDIFSWTADGYVAVVTIFNFQQYRHIQAPSWQLGWSWYKKEVIWSMVGAQATEQGDCSKFKGNIHHCCKKTPTVVDLLPGTPYNQQMLNSCRGGVISSWAQDPTTAVGRTTSSRSCNLYTPTTLDSDLVRFELVIKLHNHTPFDTASPPPPPPPTLPSAIASQIRLHQSRHHHRHARHNHHSALCLSLSVSYSLCIEKEARGTHQWQTLTEAEEPEDIFQVDGEVNKLSRRLNGLCFFNDGVSFMESLILEEDRGYLAVGTLDGVGVEQDRREEMELVQKRGKRDT</sequence>